<dbReference type="RefSeq" id="WP_123366416.1">
    <property type="nucleotide sequence ID" value="NZ_MOBO01000012.1"/>
</dbReference>
<name>A0A423JLR7_9PSED</name>
<dbReference type="InterPro" id="IPR029035">
    <property type="entry name" value="DHS-like_NAD/FAD-binding_dom"/>
</dbReference>
<dbReference type="Pfam" id="PF13289">
    <property type="entry name" value="SIR2_2"/>
    <property type="match status" value="1"/>
</dbReference>
<accession>A0A423JLR7</accession>
<gene>
    <name evidence="1" type="ORF">BK664_15010</name>
</gene>
<reference evidence="1 2" key="1">
    <citation type="submission" date="2016-10" db="EMBL/GenBank/DDBJ databases">
        <title>Comparative genome analysis of multiple Pseudomonas spp. focuses on biocontrol and plant growth promoting traits.</title>
        <authorList>
            <person name="Tao X.-Y."/>
            <person name="Taylor C.G."/>
        </authorList>
    </citation>
    <scope>NUCLEOTIDE SEQUENCE [LARGE SCALE GENOMIC DNA]</scope>
    <source>
        <strain evidence="1 2">38D4</strain>
    </source>
</reference>
<evidence type="ECO:0000313" key="2">
    <source>
        <dbReference type="Proteomes" id="UP000286351"/>
    </source>
</evidence>
<protein>
    <submittedName>
        <fullName evidence="1">Uncharacterized protein</fullName>
    </submittedName>
</protein>
<evidence type="ECO:0000313" key="1">
    <source>
        <dbReference type="EMBL" id="RON38637.1"/>
    </source>
</evidence>
<dbReference type="SUPFAM" id="SSF52467">
    <property type="entry name" value="DHS-like NAD/FAD-binding domain"/>
    <property type="match status" value="1"/>
</dbReference>
<dbReference type="EMBL" id="MOBO01000012">
    <property type="protein sequence ID" value="RON38637.1"/>
    <property type="molecule type" value="Genomic_DNA"/>
</dbReference>
<dbReference type="AlphaFoldDB" id="A0A423JLR7"/>
<comment type="caution">
    <text evidence="1">The sequence shown here is derived from an EMBL/GenBank/DDBJ whole genome shotgun (WGS) entry which is preliminary data.</text>
</comment>
<proteinExistence type="predicted"/>
<dbReference type="Gene3D" id="3.40.50.1220">
    <property type="entry name" value="TPP-binding domain"/>
    <property type="match status" value="1"/>
</dbReference>
<organism evidence="1 2">
    <name type="scientific">Pseudomonas brassicacearum</name>
    <dbReference type="NCBI Taxonomy" id="930166"/>
    <lineage>
        <taxon>Bacteria</taxon>
        <taxon>Pseudomonadati</taxon>
        <taxon>Pseudomonadota</taxon>
        <taxon>Gammaproteobacteria</taxon>
        <taxon>Pseudomonadales</taxon>
        <taxon>Pseudomonadaceae</taxon>
        <taxon>Pseudomonas</taxon>
    </lineage>
</organism>
<sequence>MTRKTMPLSRPYTASNDPVDRVISLGDGLPSIPERLLLAHARGEVLFIAGAGVSMPANLPDFRKLVLEVYERLDRAVHATIVTYKDGDPEPSSLHTLSYQQAAEVKRFILRDYDVVLGMLERRMDRQPGSTSKVRKTIAELLRIGGNKPAPIHQALMRLADRGGVITIVTTNFDLLLQSAAAGKTKLKLPTYALGGIPRPGRSTDFSGVLHIHGALDRDKMRFSDLIVTDHDFGEFYLRRRTVPDFIYDAARLFHLVLIGYSANDPPMRYLLNAVAADGARFDDLKERFTFVGLDTPDPIADEDWKGRGITPISYDSKDKHIALLNSLQRWATLSAINGNIKKIDNEIKRIVKKNRNATTESDRDLFDHLIRRSNNNERTRLSAFSAKCGADNGWLEAIIAVCAEKVRGGAL</sequence>
<dbReference type="Proteomes" id="UP000286351">
    <property type="component" value="Unassembled WGS sequence"/>
</dbReference>